<dbReference type="Proteomes" id="UP000614424">
    <property type="component" value="Unassembled WGS sequence"/>
</dbReference>
<dbReference type="PROSITE" id="PS50885">
    <property type="entry name" value="HAMP"/>
    <property type="match status" value="1"/>
</dbReference>
<feature type="transmembrane region" description="Helical" evidence="1">
    <location>
        <begin position="68"/>
        <end position="91"/>
    </location>
</feature>
<proteinExistence type="predicted"/>
<dbReference type="InterPro" id="IPR003660">
    <property type="entry name" value="HAMP_dom"/>
</dbReference>
<feature type="transmembrane region" description="Helical" evidence="1">
    <location>
        <begin position="20"/>
        <end position="42"/>
    </location>
</feature>
<keyword evidence="1" id="KW-0472">Membrane</keyword>
<feature type="domain" description="HAMP" evidence="2">
    <location>
        <begin position="92"/>
        <end position="144"/>
    </location>
</feature>
<dbReference type="EMBL" id="JACNJZ010000127">
    <property type="protein sequence ID" value="MBC8318078.1"/>
    <property type="molecule type" value="Genomic_DNA"/>
</dbReference>
<evidence type="ECO:0000313" key="4">
    <source>
        <dbReference type="Proteomes" id="UP000614424"/>
    </source>
</evidence>
<dbReference type="GO" id="GO:0016020">
    <property type="term" value="C:membrane"/>
    <property type="evidence" value="ECO:0007669"/>
    <property type="project" value="InterPro"/>
</dbReference>
<dbReference type="Pfam" id="PF00672">
    <property type="entry name" value="HAMP"/>
    <property type="match status" value="1"/>
</dbReference>
<dbReference type="SUPFAM" id="SSF158472">
    <property type="entry name" value="HAMP domain-like"/>
    <property type="match status" value="1"/>
</dbReference>
<comment type="caution">
    <text evidence="3">The sequence shown here is derived from an EMBL/GenBank/DDBJ whole genome shotgun (WGS) entry which is preliminary data.</text>
</comment>
<dbReference type="SMART" id="SM00304">
    <property type="entry name" value="HAMP"/>
    <property type="match status" value="1"/>
</dbReference>
<keyword evidence="1" id="KW-0812">Transmembrane</keyword>
<dbReference type="CDD" id="cd06225">
    <property type="entry name" value="HAMP"/>
    <property type="match status" value="1"/>
</dbReference>
<dbReference type="GO" id="GO:0007165">
    <property type="term" value="P:signal transduction"/>
    <property type="evidence" value="ECO:0007669"/>
    <property type="project" value="InterPro"/>
</dbReference>
<accession>A0A8J6NG22</accession>
<evidence type="ECO:0000259" key="2">
    <source>
        <dbReference type="PROSITE" id="PS50885"/>
    </source>
</evidence>
<organism evidence="3 4">
    <name type="scientific">Candidatus Desulfobia pelagia</name>
    <dbReference type="NCBI Taxonomy" id="2841692"/>
    <lineage>
        <taxon>Bacteria</taxon>
        <taxon>Pseudomonadati</taxon>
        <taxon>Thermodesulfobacteriota</taxon>
        <taxon>Desulfobulbia</taxon>
        <taxon>Desulfobulbales</taxon>
        <taxon>Desulfobulbaceae</taxon>
        <taxon>Candidatus Desulfobia</taxon>
    </lineage>
</organism>
<keyword evidence="1" id="KW-1133">Transmembrane helix</keyword>
<protein>
    <recommendedName>
        <fullName evidence="2">HAMP domain-containing protein</fullName>
    </recommendedName>
</protein>
<dbReference type="Gene3D" id="6.10.340.10">
    <property type="match status" value="1"/>
</dbReference>
<evidence type="ECO:0000256" key="1">
    <source>
        <dbReference type="SAM" id="Phobius"/>
    </source>
</evidence>
<sequence>MQTYKRRNYFIDKGAQSRFIIGFVISSMVGGIIGVGCFVYFARQKIDATLYSMRLPEMAAGDLLMKEMLLTIGITSIFVLMLFAVTAWRGVKRIDGPLRKMAGAVHHIGEGNLQGEIRVRAQDEFKGLAEELDGMVGNMRSRFSEIRRYAGQMKELSTIGMERGERKERFLHCVREMKKEINTFKV</sequence>
<reference evidence="3 4" key="1">
    <citation type="submission" date="2020-08" db="EMBL/GenBank/DDBJ databases">
        <title>Bridging the membrane lipid divide: bacteria of the FCB group superphylum have the potential to synthesize archaeal ether lipids.</title>
        <authorList>
            <person name="Villanueva L."/>
            <person name="Von Meijenfeldt F.A.B."/>
            <person name="Westbye A.B."/>
            <person name="Yadav S."/>
            <person name="Hopmans E.C."/>
            <person name="Dutilh B.E."/>
            <person name="Sinninghe Damste J.S."/>
        </authorList>
    </citation>
    <scope>NUCLEOTIDE SEQUENCE [LARGE SCALE GENOMIC DNA]</scope>
    <source>
        <strain evidence="3">NIOZ-UU47</strain>
    </source>
</reference>
<evidence type="ECO:0000313" key="3">
    <source>
        <dbReference type="EMBL" id="MBC8318078.1"/>
    </source>
</evidence>
<name>A0A8J6NG22_9BACT</name>
<dbReference type="AlphaFoldDB" id="A0A8J6NG22"/>
<gene>
    <name evidence="3" type="ORF">H8E41_09235</name>
</gene>